<evidence type="ECO:0000256" key="1">
    <source>
        <dbReference type="ARBA" id="ARBA00004141"/>
    </source>
</evidence>
<dbReference type="Proteomes" id="UP000178735">
    <property type="component" value="Unassembled WGS sequence"/>
</dbReference>
<evidence type="ECO:0000256" key="2">
    <source>
        <dbReference type="ARBA" id="ARBA00008034"/>
    </source>
</evidence>
<name>A0A1F7WKG5_9BACT</name>
<comment type="subcellular location">
    <subcellularLocation>
        <location evidence="6">Cell membrane</location>
        <topology evidence="6">Multi-pass membrane protein</topology>
    </subcellularLocation>
    <subcellularLocation>
        <location evidence="1">Membrane</location>
        <topology evidence="1">Multi-pass membrane protein</topology>
    </subcellularLocation>
</comment>
<dbReference type="EMBL" id="MGFH01000177">
    <property type="protein sequence ID" value="OGM03311.1"/>
    <property type="molecule type" value="Genomic_DNA"/>
</dbReference>
<protein>
    <recommendedName>
        <fullName evidence="10">ABC transporter</fullName>
    </recommendedName>
</protein>
<keyword evidence="6" id="KW-0813">Transport</keyword>
<organism evidence="8 9">
    <name type="scientific">Candidatus Wallbacteria bacterium GWC2_49_35</name>
    <dbReference type="NCBI Taxonomy" id="1817813"/>
    <lineage>
        <taxon>Bacteria</taxon>
        <taxon>Candidatus Walliibacteriota</taxon>
    </lineage>
</organism>
<evidence type="ECO:0000256" key="5">
    <source>
        <dbReference type="ARBA" id="ARBA00023136"/>
    </source>
</evidence>
<dbReference type="Pfam" id="PF00950">
    <property type="entry name" value="ABC-3"/>
    <property type="match status" value="1"/>
</dbReference>
<comment type="caution">
    <text evidence="8">The sequence shown here is derived from an EMBL/GenBank/DDBJ whole genome shotgun (WGS) entry which is preliminary data.</text>
</comment>
<evidence type="ECO:0008006" key="10">
    <source>
        <dbReference type="Google" id="ProtNLM"/>
    </source>
</evidence>
<dbReference type="GO" id="GO:0055085">
    <property type="term" value="P:transmembrane transport"/>
    <property type="evidence" value="ECO:0007669"/>
    <property type="project" value="InterPro"/>
</dbReference>
<proteinExistence type="inferred from homology"/>
<keyword evidence="5 7" id="KW-0472">Membrane</keyword>
<dbReference type="AlphaFoldDB" id="A0A1F7WKG5"/>
<keyword evidence="3 6" id="KW-0812">Transmembrane</keyword>
<feature type="transmembrane region" description="Helical" evidence="7">
    <location>
        <begin position="246"/>
        <end position="266"/>
    </location>
</feature>
<evidence type="ECO:0000256" key="3">
    <source>
        <dbReference type="ARBA" id="ARBA00022692"/>
    </source>
</evidence>
<evidence type="ECO:0000256" key="4">
    <source>
        <dbReference type="ARBA" id="ARBA00022989"/>
    </source>
</evidence>
<dbReference type="GO" id="GO:0043190">
    <property type="term" value="C:ATP-binding cassette (ABC) transporter complex"/>
    <property type="evidence" value="ECO:0007669"/>
    <property type="project" value="InterPro"/>
</dbReference>
<reference evidence="8 9" key="1">
    <citation type="journal article" date="2016" name="Nat. Commun.">
        <title>Thousands of microbial genomes shed light on interconnected biogeochemical processes in an aquifer system.</title>
        <authorList>
            <person name="Anantharaman K."/>
            <person name="Brown C.T."/>
            <person name="Hug L.A."/>
            <person name="Sharon I."/>
            <person name="Castelle C.J."/>
            <person name="Probst A.J."/>
            <person name="Thomas B.C."/>
            <person name="Singh A."/>
            <person name="Wilkins M.J."/>
            <person name="Karaoz U."/>
            <person name="Brodie E.L."/>
            <person name="Williams K.H."/>
            <person name="Hubbard S.S."/>
            <person name="Banfield J.F."/>
        </authorList>
    </citation>
    <scope>NUCLEOTIDE SEQUENCE [LARGE SCALE GENOMIC DNA]</scope>
</reference>
<dbReference type="PANTHER" id="PTHR30477">
    <property type="entry name" value="ABC-TRANSPORTER METAL-BINDING PROTEIN"/>
    <property type="match status" value="1"/>
</dbReference>
<gene>
    <name evidence="8" type="ORF">A2008_07280</name>
</gene>
<dbReference type="InterPro" id="IPR037294">
    <property type="entry name" value="ABC_BtuC-like"/>
</dbReference>
<feature type="transmembrane region" description="Helical" evidence="7">
    <location>
        <begin position="215"/>
        <end position="240"/>
    </location>
</feature>
<keyword evidence="4 7" id="KW-1133">Transmembrane helix</keyword>
<evidence type="ECO:0000313" key="9">
    <source>
        <dbReference type="Proteomes" id="UP000178735"/>
    </source>
</evidence>
<evidence type="ECO:0000313" key="8">
    <source>
        <dbReference type="EMBL" id="OGM03311.1"/>
    </source>
</evidence>
<evidence type="ECO:0000256" key="6">
    <source>
        <dbReference type="RuleBase" id="RU003943"/>
    </source>
</evidence>
<dbReference type="Gene3D" id="1.10.3470.10">
    <property type="entry name" value="ABC transporter involved in vitamin B12 uptake, BtuC"/>
    <property type="match status" value="1"/>
</dbReference>
<feature type="transmembrane region" description="Helical" evidence="7">
    <location>
        <begin position="90"/>
        <end position="109"/>
    </location>
</feature>
<evidence type="ECO:0000256" key="7">
    <source>
        <dbReference type="SAM" id="Phobius"/>
    </source>
</evidence>
<dbReference type="InterPro" id="IPR001626">
    <property type="entry name" value="ABC_TroCD"/>
</dbReference>
<feature type="transmembrane region" description="Helical" evidence="7">
    <location>
        <begin position="130"/>
        <end position="148"/>
    </location>
</feature>
<feature type="transmembrane region" description="Helical" evidence="7">
    <location>
        <begin position="175"/>
        <end position="203"/>
    </location>
</feature>
<dbReference type="SUPFAM" id="SSF81345">
    <property type="entry name" value="ABC transporter involved in vitamin B12 uptake, BtuC"/>
    <property type="match status" value="1"/>
</dbReference>
<feature type="transmembrane region" description="Helical" evidence="7">
    <location>
        <begin position="9"/>
        <end position="31"/>
    </location>
</feature>
<accession>A0A1F7WKG5</accession>
<sequence length="270" mass="28761">MLEILLMPFAIKALLASSLISVICAWSGVFVTIKNMAYFSESISHSSLAGIALALWLGFDPSVFLVFFSVVMAAAVALVAQSSIASRDSVIGIIHATVMSAGIILLSFLRGGNTDIARYLFGDVLAVTNTDIYLCSALFIISVAYLSAFSKTHALTFLTPELAKLNGINVKKYDFMLMILLALIISVSVKIAGAILVTALLVIPPNSAKNISAGYGSFIKLSIIFGLLGAIFGVLASVLFDFPTGPAIVLVNSIFYFMSLAARNFFKISF</sequence>
<dbReference type="GO" id="GO:0010043">
    <property type="term" value="P:response to zinc ion"/>
    <property type="evidence" value="ECO:0007669"/>
    <property type="project" value="TreeGrafter"/>
</dbReference>
<dbReference type="PANTHER" id="PTHR30477:SF0">
    <property type="entry name" value="METAL TRANSPORT SYSTEM MEMBRANE PROTEIN TM_0125-RELATED"/>
    <property type="match status" value="1"/>
</dbReference>
<dbReference type="STRING" id="1817813.A2008_07280"/>
<comment type="similarity">
    <text evidence="2 6">Belongs to the ABC-3 integral membrane protein family.</text>
</comment>
<feature type="transmembrane region" description="Helical" evidence="7">
    <location>
        <begin position="64"/>
        <end position="84"/>
    </location>
</feature>